<feature type="region of interest" description="Disordered" evidence="1">
    <location>
        <begin position="613"/>
        <end position="642"/>
    </location>
</feature>
<organism evidence="3 4">
    <name type="scientific">Cinara cedri</name>
    <dbReference type="NCBI Taxonomy" id="506608"/>
    <lineage>
        <taxon>Eukaryota</taxon>
        <taxon>Metazoa</taxon>
        <taxon>Ecdysozoa</taxon>
        <taxon>Arthropoda</taxon>
        <taxon>Hexapoda</taxon>
        <taxon>Insecta</taxon>
        <taxon>Pterygota</taxon>
        <taxon>Neoptera</taxon>
        <taxon>Paraneoptera</taxon>
        <taxon>Hemiptera</taxon>
        <taxon>Sternorrhyncha</taxon>
        <taxon>Aphidomorpha</taxon>
        <taxon>Aphidoidea</taxon>
        <taxon>Aphididae</taxon>
        <taxon>Lachninae</taxon>
        <taxon>Cinara</taxon>
    </lineage>
</organism>
<proteinExistence type="predicted"/>
<feature type="compositionally biased region" description="Basic and acidic residues" evidence="1">
    <location>
        <begin position="615"/>
        <end position="626"/>
    </location>
</feature>
<name>A0A5E4NQG3_9HEMI</name>
<feature type="transmembrane region" description="Helical" evidence="2">
    <location>
        <begin position="7"/>
        <end position="27"/>
    </location>
</feature>
<evidence type="ECO:0000313" key="3">
    <source>
        <dbReference type="EMBL" id="VVC46019.1"/>
    </source>
</evidence>
<dbReference type="EMBL" id="CABPRJ010002428">
    <property type="protein sequence ID" value="VVC46019.1"/>
    <property type="molecule type" value="Genomic_DNA"/>
</dbReference>
<feature type="compositionally biased region" description="Polar residues" evidence="1">
    <location>
        <begin position="627"/>
        <end position="642"/>
    </location>
</feature>
<keyword evidence="2" id="KW-1133">Transmembrane helix</keyword>
<accession>A0A5E4NQG3</accession>
<keyword evidence="2" id="KW-0472">Membrane</keyword>
<protein>
    <submittedName>
        <fullName evidence="3">Uncharacterized protein</fullName>
    </submittedName>
</protein>
<evidence type="ECO:0000256" key="1">
    <source>
        <dbReference type="SAM" id="MobiDB-lite"/>
    </source>
</evidence>
<evidence type="ECO:0000313" key="4">
    <source>
        <dbReference type="Proteomes" id="UP000325440"/>
    </source>
</evidence>
<keyword evidence="2" id="KW-0812">Transmembrane</keyword>
<sequence length="642" mass="76345">MISYEHLLIFGIITLIVIIQTSTNVNIGNRQNDYNLRTDFITSDNDFVTSEDEFETVEEEFLTPDDDFIASDDEYDTVEEFFEAEDEFSEEKMDTKQYKVDYSQVNIDAVEDKEDYSKFNRDAGPEAQSVLGHIGKLVCPRCITKTDTVNHQQFRHYDVMHFLKFNMRHFDLLNEDCYLALLVYIDKQLYCAQDVTEKSTNIKNMFLYYLRLQRIFNIRFRHYLDSNLWKLYNEIKDWIQNGTDENELKFRNTTRKLIEIGMNKGIWYTTRAHEIFSEYRSQNQHSLTIMAYTFCEKNLNAISSKSSNYEKMLSNVNSTDFTVNQWMSGKTMSGEWPAISRQFGTLLLLLPNEFNELYEGPDLTEDYQHNYLLNRVMRPALIDIYQGIMHILNNIYISTCDFAEPYDFPTETRTNVELLVLLNHLYHKVINVTENMHYLFMIKKKNIEDLHRTDEEDTMQLFENYSSFIFMFKKQWESKFQLRCNDEFLLFTKSIQLNSGILITDRRVQPSAIRYYSMAFNDSWTHPIQDETNTNHMKVMLFEFNIWLTILQHNNEVLTAVLKNYEEQKHFDQPVHNVISAREFNKSQMETFKADRMFWSDIKVLTLNEIVPGTESREKEPMKPNNDDSYILSSTEESSMLY</sequence>
<reference evidence="3 4" key="1">
    <citation type="submission" date="2019-08" db="EMBL/GenBank/DDBJ databases">
        <authorList>
            <person name="Alioto T."/>
            <person name="Alioto T."/>
            <person name="Gomez Garrido J."/>
        </authorList>
    </citation>
    <scope>NUCLEOTIDE SEQUENCE [LARGE SCALE GENOMIC DNA]</scope>
</reference>
<dbReference type="AlphaFoldDB" id="A0A5E4NQG3"/>
<keyword evidence="4" id="KW-1185">Reference proteome</keyword>
<gene>
    <name evidence="3" type="ORF">CINCED_3A006812</name>
</gene>
<dbReference type="Proteomes" id="UP000325440">
    <property type="component" value="Unassembled WGS sequence"/>
</dbReference>
<evidence type="ECO:0000256" key="2">
    <source>
        <dbReference type="SAM" id="Phobius"/>
    </source>
</evidence>